<keyword evidence="3" id="KW-1185">Reference proteome</keyword>
<dbReference type="SUPFAM" id="SSF46626">
    <property type="entry name" value="Cytochrome c"/>
    <property type="match status" value="1"/>
</dbReference>
<evidence type="ECO:0000313" key="2">
    <source>
        <dbReference type="EMBL" id="RBP17544.1"/>
    </source>
</evidence>
<dbReference type="Proteomes" id="UP000253529">
    <property type="component" value="Unassembled WGS sequence"/>
</dbReference>
<dbReference type="GO" id="GO:0009055">
    <property type="term" value="F:electron transfer activity"/>
    <property type="evidence" value="ECO:0007669"/>
    <property type="project" value="InterPro"/>
</dbReference>
<dbReference type="GO" id="GO:0020037">
    <property type="term" value="F:heme binding"/>
    <property type="evidence" value="ECO:0007669"/>
    <property type="project" value="InterPro"/>
</dbReference>
<proteinExistence type="predicted"/>
<dbReference type="InterPro" id="IPR036909">
    <property type="entry name" value="Cyt_c-like_dom_sf"/>
</dbReference>
<feature type="signal peptide" evidence="1">
    <location>
        <begin position="1"/>
        <end position="22"/>
    </location>
</feature>
<reference evidence="2 3" key="1">
    <citation type="submission" date="2018-06" db="EMBL/GenBank/DDBJ databases">
        <title>Genomic Encyclopedia of Type Strains, Phase IV (KMG-IV): sequencing the most valuable type-strain genomes for metagenomic binning, comparative biology and taxonomic classification.</title>
        <authorList>
            <person name="Goeker M."/>
        </authorList>
    </citation>
    <scope>NUCLEOTIDE SEQUENCE [LARGE SCALE GENOMIC DNA]</scope>
    <source>
        <strain evidence="2 3">DSM 24875</strain>
    </source>
</reference>
<organism evidence="2 3">
    <name type="scientific">Roseiarcus fermentans</name>
    <dbReference type="NCBI Taxonomy" id="1473586"/>
    <lineage>
        <taxon>Bacteria</taxon>
        <taxon>Pseudomonadati</taxon>
        <taxon>Pseudomonadota</taxon>
        <taxon>Alphaproteobacteria</taxon>
        <taxon>Hyphomicrobiales</taxon>
        <taxon>Roseiarcaceae</taxon>
        <taxon>Roseiarcus</taxon>
    </lineage>
</organism>
<sequence>MNPPSRVLLAALLAASVGPAVAAPLAYKLPEETAALKPGPGDETAVICLACHSADYTSTQPPGKGRPFWEAEVQKMIKVFQAPISSGDAAVIVDYLAAAYP</sequence>
<feature type="chain" id="PRO_5016959096" evidence="1">
    <location>
        <begin position="23"/>
        <end position="101"/>
    </location>
</feature>
<protein>
    <submittedName>
        <fullName evidence="2">Sulfite dehydrogenase (Cytochrome) subunit SorB</fullName>
    </submittedName>
</protein>
<comment type="caution">
    <text evidence="2">The sequence shown here is derived from an EMBL/GenBank/DDBJ whole genome shotgun (WGS) entry which is preliminary data.</text>
</comment>
<name>A0A366FS79_9HYPH</name>
<keyword evidence="1" id="KW-0732">Signal</keyword>
<dbReference type="OrthoDB" id="9789237at2"/>
<dbReference type="AlphaFoldDB" id="A0A366FS79"/>
<evidence type="ECO:0000313" key="3">
    <source>
        <dbReference type="Proteomes" id="UP000253529"/>
    </source>
</evidence>
<dbReference type="EMBL" id="QNRK01000002">
    <property type="protein sequence ID" value="RBP17544.1"/>
    <property type="molecule type" value="Genomic_DNA"/>
</dbReference>
<accession>A0A366FS79</accession>
<dbReference type="RefSeq" id="WP_113887508.1">
    <property type="nucleotide sequence ID" value="NZ_QNRK01000002.1"/>
</dbReference>
<evidence type="ECO:0000256" key="1">
    <source>
        <dbReference type="SAM" id="SignalP"/>
    </source>
</evidence>
<dbReference type="Gene3D" id="1.10.760.10">
    <property type="entry name" value="Cytochrome c-like domain"/>
    <property type="match status" value="1"/>
</dbReference>
<gene>
    <name evidence="2" type="ORF">DFR50_10235</name>
</gene>